<reference evidence="2" key="1">
    <citation type="submission" date="2019-03" db="EMBL/GenBank/DDBJ databases">
        <title>WGS assembly of Setaria viridis.</title>
        <authorList>
            <person name="Huang P."/>
            <person name="Jenkins J."/>
            <person name="Grimwood J."/>
            <person name="Barry K."/>
            <person name="Healey A."/>
            <person name="Mamidi S."/>
            <person name="Sreedasyam A."/>
            <person name="Shu S."/>
            <person name="Feldman M."/>
            <person name="Wu J."/>
            <person name="Yu Y."/>
            <person name="Chen C."/>
            <person name="Johnson J."/>
            <person name="Rokhsar D."/>
            <person name="Baxter I."/>
            <person name="Schmutz J."/>
            <person name="Brutnell T."/>
            <person name="Kellogg E."/>
        </authorList>
    </citation>
    <scope>NUCLEOTIDE SEQUENCE [LARGE SCALE GENOMIC DNA]</scope>
</reference>
<evidence type="ECO:0000313" key="3">
    <source>
        <dbReference type="Proteomes" id="UP000298652"/>
    </source>
</evidence>
<dbReference type="EMBL" id="CM016553">
    <property type="protein sequence ID" value="TKW35840.1"/>
    <property type="molecule type" value="Genomic_DNA"/>
</dbReference>
<evidence type="ECO:0000256" key="1">
    <source>
        <dbReference type="SAM" id="MobiDB-lite"/>
    </source>
</evidence>
<feature type="compositionally biased region" description="Acidic residues" evidence="1">
    <location>
        <begin position="232"/>
        <end position="242"/>
    </location>
</feature>
<protein>
    <submittedName>
        <fullName evidence="2">Uncharacterized protein</fullName>
    </submittedName>
</protein>
<feature type="compositionally biased region" description="Polar residues" evidence="1">
    <location>
        <begin position="259"/>
        <end position="272"/>
    </location>
</feature>
<dbReference type="Proteomes" id="UP000298652">
    <property type="component" value="Chromosome 2"/>
</dbReference>
<accession>A0A4U6W0F1</accession>
<proteinExistence type="predicted"/>
<sequence>MLCVRAEDALAAAAAAAAASDKMRSVTLGGSIQRAVRRMAGGGGGRKSGGSARAASGDATASCSGYHNFCANGPYRGNRPFNRSRSRDGRPEPISRNWRNQDDQRPPVCDRLEGRSDRYDRSEDRRHDRQGVRTNRHDRSENKANVHSRLEEMADARVTDENPLGREPEWERAKSGGRPINPRWCPDGLTKSQKRRIQRLRQWEQQEEEQQSTTTKKVGRPRVWRPKRNDKGDDESAGDESAAEIGMVFIRPMEFMTPADQQDMSAMEEQTA</sequence>
<evidence type="ECO:0000313" key="2">
    <source>
        <dbReference type="EMBL" id="TKW35840.1"/>
    </source>
</evidence>
<name>A0A4U6W0F1_SETVI</name>
<dbReference type="AlphaFoldDB" id="A0A4U6W0F1"/>
<feature type="region of interest" description="Disordered" evidence="1">
    <location>
        <begin position="39"/>
        <end position="58"/>
    </location>
</feature>
<organism evidence="2 3">
    <name type="scientific">Setaria viridis</name>
    <name type="common">Green bristlegrass</name>
    <name type="synonym">Setaria italica subsp. viridis</name>
    <dbReference type="NCBI Taxonomy" id="4556"/>
    <lineage>
        <taxon>Eukaryota</taxon>
        <taxon>Viridiplantae</taxon>
        <taxon>Streptophyta</taxon>
        <taxon>Embryophyta</taxon>
        <taxon>Tracheophyta</taxon>
        <taxon>Spermatophyta</taxon>
        <taxon>Magnoliopsida</taxon>
        <taxon>Liliopsida</taxon>
        <taxon>Poales</taxon>
        <taxon>Poaceae</taxon>
        <taxon>PACMAD clade</taxon>
        <taxon>Panicoideae</taxon>
        <taxon>Panicodae</taxon>
        <taxon>Paniceae</taxon>
        <taxon>Cenchrinae</taxon>
        <taxon>Setaria</taxon>
    </lineage>
</organism>
<feature type="region of interest" description="Disordered" evidence="1">
    <location>
        <begin position="74"/>
        <end position="272"/>
    </location>
</feature>
<feature type="compositionally biased region" description="Basic and acidic residues" evidence="1">
    <location>
        <begin position="85"/>
        <end position="174"/>
    </location>
</feature>
<feature type="compositionally biased region" description="Low complexity" evidence="1">
    <location>
        <begin position="49"/>
        <end position="58"/>
    </location>
</feature>
<feature type="compositionally biased region" description="Basic residues" evidence="1">
    <location>
        <begin position="217"/>
        <end position="228"/>
    </location>
</feature>
<dbReference type="Gramene" id="TKW35840">
    <property type="protein sequence ID" value="TKW35840"/>
    <property type="gene ID" value="SEVIR_2G401651v2"/>
</dbReference>
<gene>
    <name evidence="2" type="ORF">SEVIR_2G401651v2</name>
</gene>
<keyword evidence="3" id="KW-1185">Reference proteome</keyword>